<dbReference type="AlphaFoldDB" id="A0A152A6H5"/>
<protein>
    <recommendedName>
        <fullName evidence="4">FNIP repeat-containing protein</fullName>
    </recommendedName>
</protein>
<reference evidence="2 3" key="1">
    <citation type="submission" date="2015-12" db="EMBL/GenBank/DDBJ databases">
        <title>Dictyostelia acquired genes for synthesis and detection of signals that induce cell-type specialization by lateral gene transfer from prokaryotes.</title>
        <authorList>
            <person name="Gloeckner G."/>
            <person name="Schaap P."/>
        </authorList>
    </citation>
    <scope>NUCLEOTIDE SEQUENCE [LARGE SCALE GENOMIC DNA]</scope>
    <source>
        <strain evidence="2 3">TK</strain>
    </source>
</reference>
<sequence length="502" mass="58014">MYHYLIIKQIAELLDNDVERLNFLMTCKFSYTVRKSIRFDKFPLSYCCRQREKYNLPNTTTTTTTTTTTEGTPNKKSGFFSNWFSKTVSTPVNRGLSFILPSSPKDPLETLPMKFTRIAINTEEEFRLYINRVKDILDVEEITFYWLPHGQIYSIIPYISPKTTALTIMKSFNQKISKAFFPSHLEYVNLGLIFDKPLEEDVLPQNLKTLVFMDKFNIPIEEGWIPQSVQNLYLSEQYSCKLYAHSFPSNLVRLELGPSYLTKLDPGVLPPSLVWMDMGGYNHAFEAGTLPQSLKTLILPRYSHHKLDHLPSSLTHLDIQNFNYTIQPGHLPLSIKVLYLPPFYNELLHPSSIPDLCVKLNMGREFDQKLVLGSRIFPPFLKELYMGFHFNREIPAGYLPETLEILSFRSGFNTQLYQGSLPNSLKELYLGKNYAQPLNTYVLPEGLVILSLGIKFVDYDNLSLPTSLEHLQIPLDHKSEYSRYSKKKSSKTLQVHYTEGYL</sequence>
<dbReference type="Proteomes" id="UP000076078">
    <property type="component" value="Unassembled WGS sequence"/>
</dbReference>
<evidence type="ECO:0008006" key="4">
    <source>
        <dbReference type="Google" id="ProtNLM"/>
    </source>
</evidence>
<evidence type="ECO:0000313" key="3">
    <source>
        <dbReference type="Proteomes" id="UP000076078"/>
    </source>
</evidence>
<name>A0A152A6H5_TIELA</name>
<dbReference type="PANTHER" id="PTHR32134">
    <property type="entry name" value="FNIP REPEAT-CONTAINING PROTEIN"/>
    <property type="match status" value="1"/>
</dbReference>
<organism evidence="2 3">
    <name type="scientific">Tieghemostelium lacteum</name>
    <name type="common">Slime mold</name>
    <name type="synonym">Dictyostelium lacteum</name>
    <dbReference type="NCBI Taxonomy" id="361077"/>
    <lineage>
        <taxon>Eukaryota</taxon>
        <taxon>Amoebozoa</taxon>
        <taxon>Evosea</taxon>
        <taxon>Eumycetozoa</taxon>
        <taxon>Dictyostelia</taxon>
        <taxon>Dictyosteliales</taxon>
        <taxon>Raperosteliaceae</taxon>
        <taxon>Tieghemostelium</taxon>
    </lineage>
</organism>
<dbReference type="InterPro" id="IPR008615">
    <property type="entry name" value="FNIP"/>
</dbReference>
<gene>
    <name evidence="2" type="ORF">DLAC_01714</name>
</gene>
<proteinExistence type="predicted"/>
<dbReference type="OMA" id="EEGWIPQ"/>
<keyword evidence="3" id="KW-1185">Reference proteome</keyword>
<dbReference type="Pfam" id="PF05725">
    <property type="entry name" value="FNIP"/>
    <property type="match status" value="5"/>
</dbReference>
<evidence type="ECO:0000313" key="2">
    <source>
        <dbReference type="EMBL" id="KYR01705.1"/>
    </source>
</evidence>
<dbReference type="OrthoDB" id="24291at2759"/>
<dbReference type="SUPFAM" id="SSF52058">
    <property type="entry name" value="L domain-like"/>
    <property type="match status" value="1"/>
</dbReference>
<dbReference type="InterPro" id="IPR051251">
    <property type="entry name" value="STK_FNIP-Repeat"/>
</dbReference>
<dbReference type="InParanoid" id="A0A152A6H5"/>
<dbReference type="Gene3D" id="3.80.10.10">
    <property type="entry name" value="Ribonuclease Inhibitor"/>
    <property type="match status" value="1"/>
</dbReference>
<dbReference type="STRING" id="361077.A0A152A6H5"/>
<dbReference type="InterPro" id="IPR032675">
    <property type="entry name" value="LRR_dom_sf"/>
</dbReference>
<keyword evidence="1" id="KW-0677">Repeat</keyword>
<comment type="caution">
    <text evidence="2">The sequence shown here is derived from an EMBL/GenBank/DDBJ whole genome shotgun (WGS) entry which is preliminary data.</text>
</comment>
<accession>A0A152A6H5</accession>
<dbReference type="PANTHER" id="PTHR32134:SF169">
    <property type="entry name" value="FNIP REPEAT-CONTAINING PROTEIN-RELATED"/>
    <property type="match status" value="1"/>
</dbReference>
<dbReference type="EMBL" id="LODT01000006">
    <property type="protein sequence ID" value="KYR01705.1"/>
    <property type="molecule type" value="Genomic_DNA"/>
</dbReference>
<evidence type="ECO:0000256" key="1">
    <source>
        <dbReference type="ARBA" id="ARBA00022737"/>
    </source>
</evidence>